<dbReference type="InterPro" id="IPR050549">
    <property type="entry name" value="MFS_Trehalose_Transporter"/>
</dbReference>
<evidence type="ECO:0000256" key="8">
    <source>
        <dbReference type="SAM" id="Phobius"/>
    </source>
</evidence>
<keyword evidence="3" id="KW-0762">Sugar transport</keyword>
<evidence type="ECO:0000256" key="3">
    <source>
        <dbReference type="ARBA" id="ARBA00022597"/>
    </source>
</evidence>
<evidence type="ECO:0000256" key="2">
    <source>
        <dbReference type="ARBA" id="ARBA00010992"/>
    </source>
</evidence>
<keyword evidence="4 8" id="KW-0812">Transmembrane</keyword>
<proteinExistence type="inferred from homology"/>
<evidence type="ECO:0000313" key="11">
    <source>
        <dbReference type="Proteomes" id="UP001237642"/>
    </source>
</evidence>
<dbReference type="EMBL" id="JAUIZM010000010">
    <property type="protein sequence ID" value="KAK1360211.1"/>
    <property type="molecule type" value="Genomic_DNA"/>
</dbReference>
<evidence type="ECO:0000256" key="4">
    <source>
        <dbReference type="ARBA" id="ARBA00022692"/>
    </source>
</evidence>
<protein>
    <submittedName>
        <fullName evidence="10">MFS domain-containing protein</fullName>
    </submittedName>
</protein>
<feature type="transmembrane region" description="Helical" evidence="8">
    <location>
        <begin position="31"/>
        <end position="56"/>
    </location>
</feature>
<reference evidence="10" key="2">
    <citation type="submission" date="2023-05" db="EMBL/GenBank/DDBJ databases">
        <authorList>
            <person name="Schelkunov M.I."/>
        </authorList>
    </citation>
    <scope>NUCLEOTIDE SEQUENCE</scope>
    <source>
        <strain evidence="10">Hsosn_3</strain>
        <tissue evidence="10">Leaf</tissue>
    </source>
</reference>
<evidence type="ECO:0000256" key="7">
    <source>
        <dbReference type="ARBA" id="ARBA00044504"/>
    </source>
</evidence>
<comment type="caution">
    <text evidence="10">The sequence shown here is derived from an EMBL/GenBank/DDBJ whole genome shotgun (WGS) entry which is preliminary data.</text>
</comment>
<dbReference type="AlphaFoldDB" id="A0AAD8M470"/>
<sequence length="134" mass="14492">MVSMIGACLGSFLAGLAFVLQDHDQWKEFTSMLVLIGVLVNLSAFGMGAAIPSVIMAEILPLNIRGSAGSLATFTNFFISWIVSYVFNFLLEWSPSGTFFILASFSGLAILFVAMMVPETKGRTLEEIEASILI</sequence>
<feature type="transmembrane region" description="Helical" evidence="8">
    <location>
        <begin position="68"/>
        <end position="91"/>
    </location>
</feature>
<comment type="similarity">
    <text evidence="2">Belongs to the major facilitator superfamily. Sugar transporter (TC 2.A.1.1) family.</text>
</comment>
<dbReference type="PANTHER" id="PTHR48021">
    <property type="match status" value="1"/>
</dbReference>
<evidence type="ECO:0000256" key="6">
    <source>
        <dbReference type="ARBA" id="ARBA00023136"/>
    </source>
</evidence>
<organism evidence="10 11">
    <name type="scientific">Heracleum sosnowskyi</name>
    <dbReference type="NCBI Taxonomy" id="360622"/>
    <lineage>
        <taxon>Eukaryota</taxon>
        <taxon>Viridiplantae</taxon>
        <taxon>Streptophyta</taxon>
        <taxon>Embryophyta</taxon>
        <taxon>Tracheophyta</taxon>
        <taxon>Spermatophyta</taxon>
        <taxon>Magnoliopsida</taxon>
        <taxon>eudicotyledons</taxon>
        <taxon>Gunneridae</taxon>
        <taxon>Pentapetalae</taxon>
        <taxon>asterids</taxon>
        <taxon>campanulids</taxon>
        <taxon>Apiales</taxon>
        <taxon>Apiaceae</taxon>
        <taxon>Apioideae</taxon>
        <taxon>apioid superclade</taxon>
        <taxon>Tordylieae</taxon>
        <taxon>Tordyliinae</taxon>
        <taxon>Heracleum</taxon>
    </lineage>
</organism>
<dbReference type="InterPro" id="IPR020846">
    <property type="entry name" value="MFS_dom"/>
</dbReference>
<reference evidence="10" key="1">
    <citation type="submission" date="2023-02" db="EMBL/GenBank/DDBJ databases">
        <title>Genome of toxic invasive species Heracleum sosnowskyi carries increased number of genes despite the absence of recent whole-genome duplications.</title>
        <authorList>
            <person name="Schelkunov M."/>
            <person name="Shtratnikova V."/>
            <person name="Makarenko M."/>
            <person name="Klepikova A."/>
            <person name="Omelchenko D."/>
            <person name="Novikova G."/>
            <person name="Obukhova E."/>
            <person name="Bogdanov V."/>
            <person name="Penin A."/>
            <person name="Logacheva M."/>
        </authorList>
    </citation>
    <scope>NUCLEOTIDE SEQUENCE</scope>
    <source>
        <strain evidence="10">Hsosn_3</strain>
        <tissue evidence="10">Leaf</tissue>
    </source>
</reference>
<dbReference type="SUPFAM" id="SSF103473">
    <property type="entry name" value="MFS general substrate transporter"/>
    <property type="match status" value="1"/>
</dbReference>
<keyword evidence="5 8" id="KW-1133">Transmembrane helix</keyword>
<dbReference type="Proteomes" id="UP001237642">
    <property type="component" value="Unassembled WGS sequence"/>
</dbReference>
<comment type="subcellular location">
    <subcellularLocation>
        <location evidence="1">Membrane</location>
        <topology evidence="1">Multi-pass membrane protein</topology>
    </subcellularLocation>
</comment>
<dbReference type="GO" id="GO:0022857">
    <property type="term" value="F:transmembrane transporter activity"/>
    <property type="evidence" value="ECO:0007669"/>
    <property type="project" value="InterPro"/>
</dbReference>
<comment type="similarity">
    <text evidence="7">Belongs to the major facilitator superfamily. Phosphate:H(+) symporter (TC 2.A.1.9) family.</text>
</comment>
<keyword evidence="11" id="KW-1185">Reference proteome</keyword>
<evidence type="ECO:0000256" key="5">
    <source>
        <dbReference type="ARBA" id="ARBA00022989"/>
    </source>
</evidence>
<dbReference type="InterPro" id="IPR005828">
    <property type="entry name" value="MFS_sugar_transport-like"/>
</dbReference>
<name>A0AAD8M470_9APIA</name>
<dbReference type="Gene3D" id="1.20.1250.20">
    <property type="entry name" value="MFS general substrate transporter like domains"/>
    <property type="match status" value="1"/>
</dbReference>
<dbReference type="PROSITE" id="PS50850">
    <property type="entry name" value="MFS"/>
    <property type="match status" value="1"/>
</dbReference>
<feature type="domain" description="Major facilitator superfamily (MFS) profile" evidence="9">
    <location>
        <begin position="1"/>
        <end position="121"/>
    </location>
</feature>
<evidence type="ECO:0000313" key="10">
    <source>
        <dbReference type="EMBL" id="KAK1360211.1"/>
    </source>
</evidence>
<evidence type="ECO:0000259" key="9">
    <source>
        <dbReference type="PROSITE" id="PS50850"/>
    </source>
</evidence>
<dbReference type="GO" id="GO:0016020">
    <property type="term" value="C:membrane"/>
    <property type="evidence" value="ECO:0007669"/>
    <property type="project" value="UniProtKB-SubCell"/>
</dbReference>
<gene>
    <name evidence="10" type="ORF">POM88_044685</name>
</gene>
<dbReference type="PANTHER" id="PTHR48021:SF25">
    <property type="entry name" value="SUGAR TRANSPORTER ERD6-LIKE 5"/>
    <property type="match status" value="1"/>
</dbReference>
<dbReference type="InterPro" id="IPR036259">
    <property type="entry name" value="MFS_trans_sf"/>
</dbReference>
<feature type="transmembrane region" description="Helical" evidence="8">
    <location>
        <begin position="97"/>
        <end position="117"/>
    </location>
</feature>
<dbReference type="Pfam" id="PF00083">
    <property type="entry name" value="Sugar_tr"/>
    <property type="match status" value="1"/>
</dbReference>
<keyword evidence="6 8" id="KW-0472">Membrane</keyword>
<evidence type="ECO:0000256" key="1">
    <source>
        <dbReference type="ARBA" id="ARBA00004141"/>
    </source>
</evidence>
<keyword evidence="3" id="KW-0813">Transport</keyword>
<accession>A0AAD8M470</accession>